<accession>A0A8A0RIY2</accession>
<sequence length="170" mass="19952">MILSFEPIIDKNCRILVLGTMPSVKSLENQQYYGNKQNQFWKIIYGLFNKDVEEDYENRKIFLLNHHIAIWDVLRSCDREGSSDSKIITPVPNDFETFFNQYPDIKAVFFNGSKAEELFRKLVIGKMNLKEGLLFYRLPSTSPAKAIRFKDKLDQWKVILPYFGLIDNSQ</sequence>
<dbReference type="SMART" id="SM00987">
    <property type="entry name" value="UreE_C"/>
    <property type="match status" value="1"/>
</dbReference>
<dbReference type="Gene3D" id="3.40.470.10">
    <property type="entry name" value="Uracil-DNA glycosylase-like domain"/>
    <property type="match status" value="1"/>
</dbReference>
<proteinExistence type="predicted"/>
<evidence type="ECO:0000259" key="1">
    <source>
        <dbReference type="SMART" id="SM00986"/>
    </source>
</evidence>
<dbReference type="SMART" id="SM00986">
    <property type="entry name" value="UDG"/>
    <property type="match status" value="1"/>
</dbReference>
<organism evidence="2 3">
    <name type="scientific">Koleobacter methoxysyntrophicus</name>
    <dbReference type="NCBI Taxonomy" id="2751313"/>
    <lineage>
        <taxon>Bacteria</taxon>
        <taxon>Bacillati</taxon>
        <taxon>Bacillota</taxon>
        <taxon>Clostridia</taxon>
        <taxon>Koleobacterales</taxon>
        <taxon>Koleobacteraceae</taxon>
        <taxon>Koleobacter</taxon>
    </lineage>
</organism>
<dbReference type="NCBIfam" id="TIGR04274">
    <property type="entry name" value="hypoxanDNAglyco"/>
    <property type="match status" value="1"/>
</dbReference>
<dbReference type="InterPro" id="IPR005122">
    <property type="entry name" value="Uracil-DNA_glycosylase-like"/>
</dbReference>
<dbReference type="Pfam" id="PF03167">
    <property type="entry name" value="UDG"/>
    <property type="match status" value="1"/>
</dbReference>
<dbReference type="InterPro" id="IPR036895">
    <property type="entry name" value="Uracil-DNA_glycosylase-like_sf"/>
</dbReference>
<dbReference type="Proteomes" id="UP000662904">
    <property type="component" value="Chromosome"/>
</dbReference>
<dbReference type="KEGG" id="kme:H0A61_00565"/>
<dbReference type="RefSeq" id="WP_206708471.1">
    <property type="nucleotide sequence ID" value="NZ_CP059066.1"/>
</dbReference>
<dbReference type="InterPro" id="IPR026353">
    <property type="entry name" value="Hypoxan-DNA_Glyclase"/>
</dbReference>
<dbReference type="SUPFAM" id="SSF52141">
    <property type="entry name" value="Uracil-DNA glycosylase-like"/>
    <property type="match status" value="1"/>
</dbReference>
<evidence type="ECO:0000313" key="2">
    <source>
        <dbReference type="EMBL" id="QSQ08245.1"/>
    </source>
</evidence>
<evidence type="ECO:0000313" key="3">
    <source>
        <dbReference type="Proteomes" id="UP000662904"/>
    </source>
</evidence>
<name>A0A8A0RIY2_9FIRM</name>
<protein>
    <recommendedName>
        <fullName evidence="1">Uracil-DNA glycosylase-like domain-containing protein</fullName>
    </recommendedName>
</protein>
<dbReference type="AlphaFoldDB" id="A0A8A0RIY2"/>
<dbReference type="CDD" id="cd10032">
    <property type="entry name" value="UDG-F6_HDG"/>
    <property type="match status" value="1"/>
</dbReference>
<gene>
    <name evidence="2" type="ORF">H0A61_00565</name>
</gene>
<dbReference type="EMBL" id="CP059066">
    <property type="protein sequence ID" value="QSQ08245.1"/>
    <property type="molecule type" value="Genomic_DNA"/>
</dbReference>
<keyword evidence="3" id="KW-1185">Reference proteome</keyword>
<reference evidence="2" key="1">
    <citation type="submission" date="2020-07" db="EMBL/GenBank/DDBJ databases">
        <title>Koleobacter methoxysyntrophicus gen. nov., sp. nov., a novel anaerobic bacterium isolated from deep subsurface oil field and proposal of Koleobacterales ord. nov. in the phylum Firmicutes.</title>
        <authorList>
            <person name="Sakamoto S."/>
            <person name="Tamaki H."/>
        </authorList>
    </citation>
    <scope>NUCLEOTIDE SEQUENCE</scope>
    <source>
        <strain evidence="2">NRmbB1</strain>
    </source>
</reference>
<feature type="domain" description="Uracil-DNA glycosylase-like" evidence="1">
    <location>
        <begin position="6"/>
        <end position="160"/>
    </location>
</feature>